<feature type="domain" description="ABC transporter substrate-binding protein PnrA-like" evidence="2">
    <location>
        <begin position="36"/>
        <end position="296"/>
    </location>
</feature>
<organism evidence="4 7">
    <name type="scientific">Mesorhizobium plurifarium</name>
    <dbReference type="NCBI Taxonomy" id="69974"/>
    <lineage>
        <taxon>Bacteria</taxon>
        <taxon>Pseudomonadati</taxon>
        <taxon>Pseudomonadota</taxon>
        <taxon>Alphaproteobacteria</taxon>
        <taxon>Hyphomicrobiales</taxon>
        <taxon>Phyllobacteriaceae</taxon>
        <taxon>Mesorhizobium</taxon>
    </lineage>
</organism>
<dbReference type="Proteomes" id="UP000182888">
    <property type="component" value="Unassembled WGS sequence"/>
</dbReference>
<dbReference type="InterPro" id="IPR019546">
    <property type="entry name" value="TAT_signal_bac_arc"/>
</dbReference>
<dbReference type="Pfam" id="PF02608">
    <property type="entry name" value="Bmp"/>
    <property type="match status" value="1"/>
</dbReference>
<proteinExistence type="predicted"/>
<evidence type="ECO:0000313" key="4">
    <source>
        <dbReference type="EMBL" id="CDX35880.1"/>
    </source>
</evidence>
<dbReference type="Proteomes" id="UP000045285">
    <property type="component" value="Unassembled WGS sequence"/>
</dbReference>
<dbReference type="Gene3D" id="3.40.50.2300">
    <property type="match status" value="2"/>
</dbReference>
<dbReference type="PROSITE" id="PS51318">
    <property type="entry name" value="TAT"/>
    <property type="match status" value="1"/>
</dbReference>
<evidence type="ECO:0000259" key="2">
    <source>
        <dbReference type="Pfam" id="PF02608"/>
    </source>
</evidence>
<name>A0A090EWP7_MESPL</name>
<dbReference type="PANTHER" id="PTHR43208:SF1">
    <property type="entry name" value="ABC TRANSPORTER SUBSTRATE-BINDING PROTEIN"/>
    <property type="match status" value="1"/>
</dbReference>
<dbReference type="AlphaFoldDB" id="A0A090EWP7"/>
<protein>
    <submittedName>
        <fullName evidence="4">Purine-binding protein BAB2_0673</fullName>
    </submittedName>
</protein>
<dbReference type="Pfam" id="PF10518">
    <property type="entry name" value="TAT_signal"/>
    <property type="match status" value="1"/>
</dbReference>
<dbReference type="GO" id="GO:0005886">
    <property type="term" value="C:plasma membrane"/>
    <property type="evidence" value="ECO:0007669"/>
    <property type="project" value="InterPro"/>
</dbReference>
<dbReference type="GeneID" id="31890519"/>
<keyword evidence="6" id="KW-1185">Reference proteome</keyword>
<reference evidence="4 7" key="2">
    <citation type="submission" date="2014-08" db="EMBL/GenBank/DDBJ databases">
        <authorList>
            <person name="Moulin Lionel"/>
        </authorList>
    </citation>
    <scope>NUCLEOTIDE SEQUENCE [LARGE SCALE GENOMIC DNA]</scope>
</reference>
<dbReference type="Proteomes" id="UP000046373">
    <property type="component" value="Unassembled WGS sequence"/>
</dbReference>
<keyword evidence="1" id="KW-0732">Signal</keyword>
<reference evidence="6" key="4">
    <citation type="submission" date="2014-08" db="EMBL/GenBank/DDBJ databases">
        <authorList>
            <person name="Moulin L."/>
        </authorList>
    </citation>
    <scope>NUCLEOTIDE SEQUENCE [LARGE SCALE GENOMIC DNA]</scope>
</reference>
<evidence type="ECO:0000313" key="3">
    <source>
        <dbReference type="EMBL" id="CDX14080.1"/>
    </source>
</evidence>
<dbReference type="CDD" id="cd19963">
    <property type="entry name" value="PBP1_BMP-like"/>
    <property type="match status" value="1"/>
</dbReference>
<accession>A0A090EWP7</accession>
<gene>
    <name evidence="5" type="ORF">MPL1032_30218</name>
    <name evidence="3" type="ORF">MPL3356_150201</name>
    <name evidence="4" type="ORF">MPLDJ20_20356</name>
</gene>
<dbReference type="InterPro" id="IPR006311">
    <property type="entry name" value="TAT_signal"/>
</dbReference>
<evidence type="ECO:0000313" key="6">
    <source>
        <dbReference type="Proteomes" id="UP000045285"/>
    </source>
</evidence>
<dbReference type="InterPro" id="IPR052910">
    <property type="entry name" value="ABC-Purine-Binding"/>
</dbReference>
<dbReference type="NCBIfam" id="TIGR01409">
    <property type="entry name" value="TAT_signal_seq"/>
    <property type="match status" value="1"/>
</dbReference>
<evidence type="ECO:0000313" key="8">
    <source>
        <dbReference type="Proteomes" id="UP000182888"/>
    </source>
</evidence>
<dbReference type="EMBL" id="CCMZ01000007">
    <property type="protein sequence ID" value="CDX14080.1"/>
    <property type="molecule type" value="Genomic_DNA"/>
</dbReference>
<reference evidence="8" key="3">
    <citation type="submission" date="2014-08" db="EMBL/GenBank/DDBJ databases">
        <authorList>
            <person name="Edwards T."/>
        </authorList>
    </citation>
    <scope>NUCLEOTIDE SEQUENCE [LARGE SCALE GENOMIC DNA]</scope>
</reference>
<dbReference type="STRING" id="69974.MPLDJ20_20356"/>
<reference evidence="5" key="1">
    <citation type="submission" date="2014-08" db="EMBL/GenBank/DDBJ databases">
        <title>DNA barcoding of Bradysia (Diptera: Sciaridae) for detection of the immature stages on agricultural crops.</title>
        <authorList>
            <person name="Shin S."/>
            <person name="Jung S."/>
            <person name="Heller K."/>
            <person name="Menzel F."/>
            <person name="Hong T.-K."/>
            <person name="Lee H."/>
            <person name="Lee S."/>
        </authorList>
    </citation>
    <scope>NUCLEOTIDE SEQUENCE</scope>
</reference>
<sequence>MNDLTRRGFLKYSGALGAALGTGGLSTIARADDVLKVGVVYVSPIAEIGWTKQHSLGVEAIKSAFGDKAKLTVIDNIFMPQDAERVFRELASAGNQLIFGTSFSHGTPMQKVAPRFPKIAFEHCSGIVHLANLGTFEAKYYEGTFVAGAAGGHMSKSGKIGFIGGFPIPDIVGPANALLLGAQSVNPNATCNAIFLNSWFDPGKEKEAAKTLLSQGCDVICSMTDTATGVQVAGEGGAWSIGYASDMSKFASGKQLTSFVLDWTSDYVGAAKAVAAGTWKPEVRWDGLAAGVVKMAPYNDGIPADAKAKLKQLEADIGSGKVHPYAGELKDQDGNVKVAAGSVLPDDGIRGMNWFVKGMIGKLS</sequence>
<evidence type="ECO:0000313" key="5">
    <source>
        <dbReference type="EMBL" id="CDX60369.1"/>
    </source>
</evidence>
<evidence type="ECO:0000313" key="7">
    <source>
        <dbReference type="Proteomes" id="UP000046373"/>
    </source>
</evidence>
<dbReference type="PANTHER" id="PTHR43208">
    <property type="entry name" value="ABC TRANSPORTER SUBSTRATE-BINDING PROTEIN"/>
    <property type="match status" value="1"/>
</dbReference>
<dbReference type="EMBL" id="CCND01000023">
    <property type="protein sequence ID" value="CDX60369.1"/>
    <property type="molecule type" value="Genomic_DNA"/>
</dbReference>
<dbReference type="EMBL" id="CCNB01000012">
    <property type="protein sequence ID" value="CDX35880.1"/>
    <property type="molecule type" value="Genomic_DNA"/>
</dbReference>
<evidence type="ECO:0000256" key="1">
    <source>
        <dbReference type="ARBA" id="ARBA00022729"/>
    </source>
</evidence>
<dbReference type="InterPro" id="IPR003760">
    <property type="entry name" value="PnrA-like"/>
</dbReference>